<dbReference type="EMBL" id="NOZP01000081">
    <property type="protein sequence ID" value="OYD15845.1"/>
    <property type="molecule type" value="Genomic_DNA"/>
</dbReference>
<accession>A0A235BWD3</accession>
<evidence type="ECO:0000313" key="2">
    <source>
        <dbReference type="Proteomes" id="UP000215559"/>
    </source>
</evidence>
<comment type="caution">
    <text evidence="1">The sequence shown here is derived from an EMBL/GenBank/DDBJ whole genome shotgun (WGS) entry which is preliminary data.</text>
</comment>
<protein>
    <submittedName>
        <fullName evidence="1">Uncharacterized protein</fullName>
    </submittedName>
</protein>
<name>A0A235BWD3_UNCW3</name>
<organism evidence="1 2">
    <name type="scientific">candidate division WOR-3 bacterium JGI_Cruoil_03_51_56</name>
    <dbReference type="NCBI Taxonomy" id="1973747"/>
    <lineage>
        <taxon>Bacteria</taxon>
        <taxon>Bacteria division WOR-3</taxon>
    </lineage>
</organism>
<evidence type="ECO:0000313" key="1">
    <source>
        <dbReference type="EMBL" id="OYD15845.1"/>
    </source>
</evidence>
<dbReference type="Proteomes" id="UP000215559">
    <property type="component" value="Unassembled WGS sequence"/>
</dbReference>
<reference evidence="1 2" key="1">
    <citation type="submission" date="2017-07" db="EMBL/GenBank/DDBJ databases">
        <title>Recovery of genomes from metagenomes via a dereplication, aggregation, and scoring strategy.</title>
        <authorList>
            <person name="Sieber C.M."/>
            <person name="Probst A.J."/>
            <person name="Sharrar A."/>
            <person name="Thomas B.C."/>
            <person name="Hess M."/>
            <person name="Tringe S.G."/>
            <person name="Banfield J.F."/>
        </authorList>
    </citation>
    <scope>NUCLEOTIDE SEQUENCE [LARGE SCALE GENOMIC DNA]</scope>
    <source>
        <strain evidence="1">JGI_Cruoil_03_51_56</strain>
    </source>
</reference>
<gene>
    <name evidence="1" type="ORF">CH330_04455</name>
</gene>
<sequence length="86" mass="9341">MKRETLCHAQADTACRIATGAVRNDRQPLSADRIPLTAFRKPLTADGRKSGNSVAALQISRTLRFCFLCPSMSICGSQSAFCILHS</sequence>
<proteinExistence type="predicted"/>
<dbReference type="AlphaFoldDB" id="A0A235BWD3"/>